<evidence type="ECO:0000313" key="2">
    <source>
        <dbReference type="Proteomes" id="UP000510822"/>
    </source>
</evidence>
<dbReference type="KEGG" id="cfon:HZU75_04330"/>
<dbReference type="Proteomes" id="UP000510822">
    <property type="component" value="Chromosome"/>
</dbReference>
<dbReference type="EMBL" id="CP058952">
    <property type="protein sequence ID" value="QLI80818.1"/>
    <property type="molecule type" value="Genomic_DNA"/>
</dbReference>
<evidence type="ECO:0000313" key="1">
    <source>
        <dbReference type="EMBL" id="QLI80818.1"/>
    </source>
</evidence>
<accession>A0A7D5V8Q5</accession>
<gene>
    <name evidence="1" type="ORF">HZU75_04330</name>
</gene>
<keyword evidence="2" id="KW-1185">Reference proteome</keyword>
<reference evidence="1 2" key="1">
    <citation type="journal article" date="2016" name="Int. J. Syst. Evol. Microbiol.">
        <title>Chitinibacter fontanus sp. nov., isolated from a spring.</title>
        <authorList>
            <person name="Sheu S.Y."/>
            <person name="Li Y.S."/>
            <person name="Young C.C."/>
            <person name="Chen W.M."/>
        </authorList>
    </citation>
    <scope>NUCLEOTIDE SEQUENCE [LARGE SCALE GENOMIC DNA]</scope>
    <source>
        <strain evidence="1 2">STM-7</strain>
    </source>
</reference>
<name>A0A7D5V8Q5_9NEIS</name>
<dbReference type="AlphaFoldDB" id="A0A7D5V8Q5"/>
<protein>
    <submittedName>
        <fullName evidence="1">Uncharacterized protein</fullName>
    </submittedName>
</protein>
<sequence length="64" mass="7345">MIAQALTPTIPNINHRPAGGQLVRDVSDDYTMLSFLTRHGWRITASDDRAGWYWATRTCKRLKN</sequence>
<proteinExistence type="predicted"/>
<dbReference type="RefSeq" id="WP_180307952.1">
    <property type="nucleotide sequence ID" value="NZ_CP058952.1"/>
</dbReference>
<organism evidence="1 2">
    <name type="scientific">Chitinibacter fontanus</name>
    <dbReference type="NCBI Taxonomy" id="1737446"/>
    <lineage>
        <taxon>Bacteria</taxon>
        <taxon>Pseudomonadati</taxon>
        <taxon>Pseudomonadota</taxon>
        <taxon>Betaproteobacteria</taxon>
        <taxon>Neisseriales</taxon>
        <taxon>Chitinibacteraceae</taxon>
        <taxon>Chitinibacter</taxon>
    </lineage>
</organism>